<feature type="domain" description="RMT2" evidence="5">
    <location>
        <begin position="115"/>
        <end position="351"/>
    </location>
</feature>
<reference evidence="6" key="1">
    <citation type="submission" date="2021-11" db="EMBL/GenBank/DDBJ databases">
        <authorList>
            <consortium name="Genoscope - CEA"/>
            <person name="William W."/>
        </authorList>
    </citation>
    <scope>NUCLEOTIDE SEQUENCE</scope>
</reference>
<comment type="caution">
    <text evidence="6">The sequence shown here is derived from an EMBL/GenBank/DDBJ whole genome shotgun (WGS) entry which is preliminary data.</text>
</comment>
<dbReference type="InterPro" id="IPR026480">
    <property type="entry name" value="RMT2_dom"/>
</dbReference>
<dbReference type="CDD" id="cd02440">
    <property type="entry name" value="AdoMet_MTases"/>
    <property type="match status" value="1"/>
</dbReference>
<dbReference type="GO" id="GO:0005737">
    <property type="term" value="C:cytoplasm"/>
    <property type="evidence" value="ECO:0007669"/>
    <property type="project" value="TreeGrafter"/>
</dbReference>
<dbReference type="GO" id="GO:0005634">
    <property type="term" value="C:nucleus"/>
    <property type="evidence" value="ECO:0007669"/>
    <property type="project" value="TreeGrafter"/>
</dbReference>
<dbReference type="InterPro" id="IPR013216">
    <property type="entry name" value="Methyltransf_11"/>
</dbReference>
<dbReference type="EMBL" id="CAKKNE010000002">
    <property type="protein sequence ID" value="CAH0367366.1"/>
    <property type="molecule type" value="Genomic_DNA"/>
</dbReference>
<dbReference type="PROSITE" id="PS50297">
    <property type="entry name" value="ANK_REP_REGION"/>
    <property type="match status" value="1"/>
</dbReference>
<dbReference type="InterPro" id="IPR002110">
    <property type="entry name" value="Ankyrin_rpt"/>
</dbReference>
<dbReference type="PANTHER" id="PTHR32379:SF1">
    <property type="entry name" value="GUANIDINOACETATE N-METHYLTRANSFERASE"/>
    <property type="match status" value="1"/>
</dbReference>
<organism evidence="6 7">
    <name type="scientific">Pelagomonas calceolata</name>
    <dbReference type="NCBI Taxonomy" id="35677"/>
    <lineage>
        <taxon>Eukaryota</taxon>
        <taxon>Sar</taxon>
        <taxon>Stramenopiles</taxon>
        <taxon>Ochrophyta</taxon>
        <taxon>Pelagophyceae</taxon>
        <taxon>Pelagomonadales</taxon>
        <taxon>Pelagomonadaceae</taxon>
        <taxon>Pelagomonas</taxon>
    </lineage>
</organism>
<accession>A0A8J2SGN5</accession>
<feature type="repeat" description="ANK" evidence="4">
    <location>
        <begin position="43"/>
        <end position="75"/>
    </location>
</feature>
<dbReference type="InterPro" id="IPR036770">
    <property type="entry name" value="Ankyrin_rpt-contain_sf"/>
</dbReference>
<protein>
    <recommendedName>
        <fullName evidence="5">RMT2 domain-containing protein</fullName>
    </recommendedName>
</protein>
<evidence type="ECO:0000313" key="6">
    <source>
        <dbReference type="EMBL" id="CAH0367366.1"/>
    </source>
</evidence>
<dbReference type="OrthoDB" id="19014at2759"/>
<keyword evidence="7" id="KW-1185">Reference proteome</keyword>
<dbReference type="Gene3D" id="1.25.40.20">
    <property type="entry name" value="Ankyrin repeat-containing domain"/>
    <property type="match status" value="1"/>
</dbReference>
<gene>
    <name evidence="6" type="ORF">PECAL_2P03820</name>
</gene>
<dbReference type="Gene3D" id="3.40.50.150">
    <property type="entry name" value="Vaccinia Virus protein VP39"/>
    <property type="match status" value="1"/>
</dbReference>
<dbReference type="Pfam" id="PF08241">
    <property type="entry name" value="Methyltransf_11"/>
    <property type="match status" value="1"/>
</dbReference>
<dbReference type="PANTHER" id="PTHR32379">
    <property type="entry name" value="GUANIDINOACETATE N-METHYLTRANSFERASE"/>
    <property type="match status" value="1"/>
</dbReference>
<keyword evidence="4" id="KW-0040">ANK repeat</keyword>
<dbReference type="GO" id="GO:0008757">
    <property type="term" value="F:S-adenosylmethionine-dependent methyltransferase activity"/>
    <property type="evidence" value="ECO:0007669"/>
    <property type="project" value="InterPro"/>
</dbReference>
<evidence type="ECO:0000256" key="4">
    <source>
        <dbReference type="PROSITE-ProRule" id="PRU00023"/>
    </source>
</evidence>
<dbReference type="Proteomes" id="UP000789595">
    <property type="component" value="Unassembled WGS sequence"/>
</dbReference>
<evidence type="ECO:0000259" key="5">
    <source>
        <dbReference type="PROSITE" id="PS51559"/>
    </source>
</evidence>
<name>A0A8J2SGN5_9STRA</name>
<dbReference type="GO" id="GO:0032259">
    <property type="term" value="P:methylation"/>
    <property type="evidence" value="ECO:0007669"/>
    <property type="project" value="UniProtKB-KW"/>
</dbReference>
<dbReference type="Pfam" id="PF12796">
    <property type="entry name" value="Ank_2"/>
    <property type="match status" value="1"/>
</dbReference>
<dbReference type="InterPro" id="IPR029063">
    <property type="entry name" value="SAM-dependent_MTases_sf"/>
</dbReference>
<dbReference type="PROSITE" id="PS50088">
    <property type="entry name" value="ANK_REPEAT"/>
    <property type="match status" value="1"/>
</dbReference>
<dbReference type="PROSITE" id="PS51559">
    <property type="entry name" value="SAM_RMT2"/>
    <property type="match status" value="1"/>
</dbReference>
<evidence type="ECO:0000313" key="7">
    <source>
        <dbReference type="Proteomes" id="UP000789595"/>
    </source>
</evidence>
<keyword evidence="1" id="KW-0489">Methyltransferase</keyword>
<dbReference type="SUPFAM" id="SSF48403">
    <property type="entry name" value="Ankyrin repeat"/>
    <property type="match status" value="1"/>
</dbReference>
<proteinExistence type="predicted"/>
<evidence type="ECO:0000256" key="3">
    <source>
        <dbReference type="ARBA" id="ARBA00022691"/>
    </source>
</evidence>
<dbReference type="InterPro" id="IPR051038">
    <property type="entry name" value="RMT2/GAMT_Mtase"/>
</dbReference>
<dbReference type="SUPFAM" id="SSF53335">
    <property type="entry name" value="S-adenosyl-L-methionine-dependent methyltransferases"/>
    <property type="match status" value="1"/>
</dbReference>
<sequence length="351" mass="38574">MAELDATAVSIEKILAACTAGDTARVRDLLDAGAPASAQEESTGESALMRAAAAGSAEIVALLLERGAPWNALDRKGRCAGEFAVDAQSQECVDLLVNAGVRAQLLFGILDGGASTEDRSSEEYLATTASFKDADTLVDDNGDAVMMEWETPLMAAHADVCVGAFPHDACGHLKDRNDLRVLNVGHGLGIVDGFLRNYASRIAAHCVIEPHPDVLKRVDSQTEKWAGVTFRRETWQESLRDEKFGPFDAIFFDTYAERYEDMRQFFRALPRILAKGGVFSFFNGLAPFNPFFHGVACEFVKCELDSIGLDCDFVPLQVDQSAHDDKTWDGVRRRYWRFDAYHLPLASHKTT</sequence>
<dbReference type="AlphaFoldDB" id="A0A8J2SGN5"/>
<evidence type="ECO:0000256" key="1">
    <source>
        <dbReference type="ARBA" id="ARBA00022603"/>
    </source>
</evidence>
<keyword evidence="3" id="KW-0949">S-adenosyl-L-methionine</keyword>
<evidence type="ECO:0000256" key="2">
    <source>
        <dbReference type="ARBA" id="ARBA00022679"/>
    </source>
</evidence>
<keyword evidence="2" id="KW-0808">Transferase</keyword>